<dbReference type="PANTHER" id="PTHR20883">
    <property type="entry name" value="PHYTANOYL-COA DIOXYGENASE DOMAIN CONTAINING 1"/>
    <property type="match status" value="1"/>
</dbReference>
<dbReference type="STRING" id="1054147.F4PW92"/>
<dbReference type="Proteomes" id="UP000007797">
    <property type="component" value="Unassembled WGS sequence"/>
</dbReference>
<protein>
    <recommendedName>
        <fullName evidence="6">Phytanoyl-CoA dioxygenase</fullName>
    </recommendedName>
</protein>
<keyword evidence="5" id="KW-1185">Reference proteome</keyword>
<dbReference type="InterPro" id="IPR008775">
    <property type="entry name" value="Phytyl_CoA_dOase-like"/>
</dbReference>
<dbReference type="KEGG" id="dfa:DFA_07379"/>
<name>F4PW92_CACFS</name>
<keyword evidence="2" id="KW-0479">Metal-binding</keyword>
<accession>F4PW92</accession>
<evidence type="ECO:0008006" key="6">
    <source>
        <dbReference type="Google" id="ProtNLM"/>
    </source>
</evidence>
<keyword evidence="3" id="KW-0408">Iron</keyword>
<evidence type="ECO:0000256" key="2">
    <source>
        <dbReference type="ARBA" id="ARBA00022723"/>
    </source>
</evidence>
<comment type="cofactor">
    <cofactor evidence="1">
        <name>Fe cation</name>
        <dbReference type="ChEBI" id="CHEBI:24875"/>
    </cofactor>
</comment>
<dbReference type="OMA" id="KYSEDNW"/>
<dbReference type="RefSeq" id="XP_004367239.1">
    <property type="nucleotide sequence ID" value="XM_004367182.1"/>
</dbReference>
<dbReference type="GeneID" id="14872090"/>
<proteinExistence type="predicted"/>
<evidence type="ECO:0000313" key="5">
    <source>
        <dbReference type="Proteomes" id="UP000007797"/>
    </source>
</evidence>
<reference evidence="5" key="1">
    <citation type="journal article" date="2011" name="Genome Res.">
        <title>Phylogeny-wide analysis of social amoeba genomes highlights ancient origins for complex intercellular communication.</title>
        <authorList>
            <person name="Heidel A.J."/>
            <person name="Lawal H.M."/>
            <person name="Felder M."/>
            <person name="Schilde C."/>
            <person name="Helps N.R."/>
            <person name="Tunggal B."/>
            <person name="Rivero F."/>
            <person name="John U."/>
            <person name="Schleicher M."/>
            <person name="Eichinger L."/>
            <person name="Platzer M."/>
            <person name="Noegel A.A."/>
            <person name="Schaap P."/>
            <person name="Gloeckner G."/>
        </authorList>
    </citation>
    <scope>NUCLEOTIDE SEQUENCE [LARGE SCALE GENOMIC DNA]</scope>
    <source>
        <strain evidence="5">SH3</strain>
    </source>
</reference>
<evidence type="ECO:0000256" key="1">
    <source>
        <dbReference type="ARBA" id="ARBA00001962"/>
    </source>
</evidence>
<dbReference type="AlphaFoldDB" id="F4PW92"/>
<sequence length="284" mass="32593">MKLTKEQLKQYKEDGFLIIPDFVPHNEIDQIVTEMKRLVDNVDLPDTIQSIFTTNEQERKTNDYFMNSAGTISFFFESDAIKNGELVVDRDVAFNKVGHALHDLNPVFEKFSYHPRIKELVYSLEIFNKALSVQSMYIFKNKTTGGEVGIHQDSTFLHTTPLTTHALWFALEDATIENGCLRGLEGSHKHGIKRRFVRKEKGSNEMTFVGEDDKYKKEDFAALECKKGSVILLDGSVVHYSEPNKSAKSRHAYTLHFIEGDGSAVYEQENWLQRSSSQQPFREL</sequence>
<dbReference type="GO" id="GO:0046872">
    <property type="term" value="F:metal ion binding"/>
    <property type="evidence" value="ECO:0007669"/>
    <property type="project" value="UniProtKB-KW"/>
</dbReference>
<dbReference type="OrthoDB" id="445007at2759"/>
<dbReference type="PANTHER" id="PTHR20883:SF15">
    <property type="entry name" value="PHYTANOYL-COA DIOXYGENASE DOMAIN-CONTAINING PROTEIN 1"/>
    <property type="match status" value="1"/>
</dbReference>
<dbReference type="Gene3D" id="2.60.120.620">
    <property type="entry name" value="q2cbj1_9rhob like domain"/>
    <property type="match status" value="1"/>
</dbReference>
<dbReference type="SUPFAM" id="SSF51197">
    <property type="entry name" value="Clavaminate synthase-like"/>
    <property type="match status" value="1"/>
</dbReference>
<evidence type="ECO:0000256" key="3">
    <source>
        <dbReference type="ARBA" id="ARBA00023004"/>
    </source>
</evidence>
<dbReference type="EMBL" id="GL883013">
    <property type="protein sequence ID" value="EGG20256.1"/>
    <property type="molecule type" value="Genomic_DNA"/>
</dbReference>
<dbReference type="Pfam" id="PF05721">
    <property type="entry name" value="PhyH"/>
    <property type="match status" value="1"/>
</dbReference>
<organism evidence="4 5">
    <name type="scientific">Cavenderia fasciculata</name>
    <name type="common">Slime mold</name>
    <name type="synonym">Dictyostelium fasciculatum</name>
    <dbReference type="NCBI Taxonomy" id="261658"/>
    <lineage>
        <taxon>Eukaryota</taxon>
        <taxon>Amoebozoa</taxon>
        <taxon>Evosea</taxon>
        <taxon>Eumycetozoa</taxon>
        <taxon>Dictyostelia</taxon>
        <taxon>Acytosteliales</taxon>
        <taxon>Cavenderiaceae</taxon>
        <taxon>Cavenderia</taxon>
    </lineage>
</organism>
<evidence type="ECO:0000313" key="4">
    <source>
        <dbReference type="EMBL" id="EGG20256.1"/>
    </source>
</evidence>
<gene>
    <name evidence="4" type="ORF">DFA_07379</name>
</gene>